<dbReference type="RefSeq" id="WP_091969433.1">
    <property type="nucleotide sequence ID" value="NZ_FOGZ01000012.1"/>
</dbReference>
<dbReference type="STRING" id="64702.SAMN05443377_1126"/>
<feature type="transmembrane region" description="Helical" evidence="1">
    <location>
        <begin position="163"/>
        <end position="190"/>
    </location>
</feature>
<gene>
    <name evidence="2" type="ORF">SAMN05443377_1126</name>
</gene>
<feature type="transmembrane region" description="Helical" evidence="1">
    <location>
        <begin position="138"/>
        <end position="157"/>
    </location>
</feature>
<dbReference type="EMBL" id="FOGZ01000012">
    <property type="protein sequence ID" value="SER81663.1"/>
    <property type="molecule type" value="Genomic_DNA"/>
</dbReference>
<evidence type="ECO:0000313" key="3">
    <source>
        <dbReference type="Proteomes" id="UP000198815"/>
    </source>
</evidence>
<protein>
    <submittedName>
        <fullName evidence="2">Uncharacterized membrane protein YesL</fullName>
    </submittedName>
</protein>
<sequence>MNPKTAQKIYEITLMASRLVMMNLLWIVFVLLGGVVFGIVPATVVVVSIFRDDRVKDDEFSWVRLAWQRYFPAVRRFAGVSVIFSVLLIGAILAHQLPGVHDLIPAWLALLVVVLLTCLFLPYLAVNDAHFTIDRISLVKNSLLLPILWPLTSIRLVLTEAAMILLCWLVPGLLPFVAVSVPLYLATWLLTARWDRQLARSQPDRSLSRPVGAS</sequence>
<keyword evidence="1" id="KW-0472">Membrane</keyword>
<evidence type="ECO:0000313" key="2">
    <source>
        <dbReference type="EMBL" id="SER81663.1"/>
    </source>
</evidence>
<dbReference type="AlphaFoldDB" id="A0A1H9SBB7"/>
<name>A0A1H9SBB7_9ACTN</name>
<dbReference type="InterPro" id="IPR006938">
    <property type="entry name" value="DUF624"/>
</dbReference>
<keyword evidence="1" id="KW-1133">Transmembrane helix</keyword>
<dbReference type="Pfam" id="PF04854">
    <property type="entry name" value="DUF624"/>
    <property type="match status" value="1"/>
</dbReference>
<feature type="transmembrane region" description="Helical" evidence="1">
    <location>
        <begin position="77"/>
        <end position="97"/>
    </location>
</feature>
<dbReference type="Proteomes" id="UP000198815">
    <property type="component" value="Unassembled WGS sequence"/>
</dbReference>
<organism evidence="2 3">
    <name type="scientific">Propionibacterium cyclohexanicum</name>
    <dbReference type="NCBI Taxonomy" id="64702"/>
    <lineage>
        <taxon>Bacteria</taxon>
        <taxon>Bacillati</taxon>
        <taxon>Actinomycetota</taxon>
        <taxon>Actinomycetes</taxon>
        <taxon>Propionibacteriales</taxon>
        <taxon>Propionibacteriaceae</taxon>
        <taxon>Propionibacterium</taxon>
    </lineage>
</organism>
<accession>A0A1H9SBB7</accession>
<dbReference type="OrthoDB" id="2182676at2"/>
<reference evidence="2 3" key="1">
    <citation type="submission" date="2016-10" db="EMBL/GenBank/DDBJ databases">
        <authorList>
            <person name="de Groot N.N."/>
        </authorList>
    </citation>
    <scope>NUCLEOTIDE SEQUENCE [LARGE SCALE GENOMIC DNA]</scope>
    <source>
        <strain evidence="2 3">DSM 16859</strain>
    </source>
</reference>
<proteinExistence type="predicted"/>
<keyword evidence="1" id="KW-0812">Transmembrane</keyword>
<feature type="transmembrane region" description="Helical" evidence="1">
    <location>
        <begin position="103"/>
        <end position="126"/>
    </location>
</feature>
<evidence type="ECO:0000256" key="1">
    <source>
        <dbReference type="SAM" id="Phobius"/>
    </source>
</evidence>
<feature type="transmembrane region" description="Helical" evidence="1">
    <location>
        <begin position="24"/>
        <end position="50"/>
    </location>
</feature>
<keyword evidence="3" id="KW-1185">Reference proteome</keyword>